<evidence type="ECO:0000256" key="3">
    <source>
        <dbReference type="ARBA" id="ARBA00022475"/>
    </source>
</evidence>
<evidence type="ECO:0000256" key="8">
    <source>
        <dbReference type="HAMAP-Rule" id="MF_01085"/>
    </source>
</evidence>
<evidence type="ECO:0000256" key="1">
    <source>
        <dbReference type="ARBA" id="ARBA00004429"/>
    </source>
</evidence>
<keyword evidence="7 8" id="KW-0472">Membrane</keyword>
<dbReference type="Proteomes" id="UP000294619">
    <property type="component" value="Unassembled WGS sequence"/>
</dbReference>
<reference evidence="9 11" key="1">
    <citation type="submission" date="2019-03" db="EMBL/GenBank/DDBJ databases">
        <title>Genomic Encyclopedia of Type Strains, Phase IV (KMG-IV): sequencing the most valuable type-strain genomes for metagenomic binning, comparative biology and taxonomic classification.</title>
        <authorList>
            <person name="Goeker M."/>
        </authorList>
    </citation>
    <scope>NUCLEOTIDE SEQUENCE [LARGE SCALE GENOMIC DNA]</scope>
    <source>
        <strain evidence="9 11">DSM 28140</strain>
    </source>
</reference>
<dbReference type="InterPro" id="IPR006507">
    <property type="entry name" value="UPF0283"/>
</dbReference>
<feature type="transmembrane region" description="Helical" evidence="8">
    <location>
        <begin position="221"/>
        <end position="243"/>
    </location>
</feature>
<protein>
    <recommendedName>
        <fullName evidence="8">UPF0283 membrane protein EDC16_101214</fullName>
    </recommendedName>
</protein>
<sequence length="370" mass="41803">MSKKYFESLIEDGQMQSEQPNLQQKKEFATDEIFDDVESESNLSGLDSETRFEQQIQRNIVPQPRWWKTALMMTVGLFLVAVVAQSVQWLLDSWQQNQWIHFAFAIVTFSAVILGVVALGNEFRRLFKLKRLLRLQQQSRALYQPLYQQSAVGSAQQSGEQAQRLCLQIAENMQLAKDDLRLQQWQKQLSEVHTAEEVGYLFSQNVLSDRDRQARSLVSKAAAEAAIVVGISPLAVVDLFFVAWRNLALINKIAALYGIELGYFSRLRLLRLVLLNMAFAGATELVHDIGMDWLSKDLMAKLSARAAQGLGVGLLTARLGIKTMEFCRPLAFQADEKPRLSSIHQELLSTLKSTLSASVFSSDKTKAEMR</sequence>
<organism evidence="9 11">
    <name type="scientific">Testudinibacter aquarius</name>
    <dbReference type="NCBI Taxonomy" id="1524974"/>
    <lineage>
        <taxon>Bacteria</taxon>
        <taxon>Pseudomonadati</taxon>
        <taxon>Pseudomonadota</taxon>
        <taxon>Gammaproteobacteria</taxon>
        <taxon>Pasteurellales</taxon>
        <taxon>Pasteurellaceae</taxon>
        <taxon>Testudinibacter</taxon>
    </lineage>
</organism>
<evidence type="ECO:0000313" key="9">
    <source>
        <dbReference type="EMBL" id="TCV89904.1"/>
    </source>
</evidence>
<dbReference type="EMBL" id="SMCP01000001">
    <property type="protein sequence ID" value="TCV89904.1"/>
    <property type="molecule type" value="Genomic_DNA"/>
</dbReference>
<keyword evidence="6 8" id="KW-1133">Transmembrane helix</keyword>
<accession>A0A4R3YG34</accession>
<dbReference type="HAMAP" id="MF_01085">
    <property type="entry name" value="UPF0283"/>
    <property type="match status" value="1"/>
</dbReference>
<dbReference type="Pfam" id="PF05128">
    <property type="entry name" value="DUF697"/>
    <property type="match status" value="1"/>
</dbReference>
<evidence type="ECO:0000256" key="7">
    <source>
        <dbReference type="ARBA" id="ARBA00023136"/>
    </source>
</evidence>
<dbReference type="EMBL" id="VDGV01000062">
    <property type="protein sequence ID" value="TNG91503.1"/>
    <property type="molecule type" value="Genomic_DNA"/>
</dbReference>
<feature type="transmembrane region" description="Helical" evidence="8">
    <location>
        <begin position="99"/>
        <end position="121"/>
    </location>
</feature>
<evidence type="ECO:0000313" key="11">
    <source>
        <dbReference type="Proteomes" id="UP000294619"/>
    </source>
</evidence>
<evidence type="ECO:0000313" key="10">
    <source>
        <dbReference type="EMBL" id="TNG91503.1"/>
    </source>
</evidence>
<reference evidence="10 12" key="2">
    <citation type="submission" date="2019-05" db="EMBL/GenBank/DDBJ databases">
        <title>Pasteurellaceae isolates from reptiles.</title>
        <authorList>
            <person name="Bojesen A.M."/>
            <person name="Lund E."/>
        </authorList>
    </citation>
    <scope>NUCLEOTIDE SEQUENCE [LARGE SCALE GENOMIC DNA]</scope>
    <source>
        <strain evidence="10 12">ELNT2x</strain>
    </source>
</reference>
<feature type="transmembrane region" description="Helical" evidence="8">
    <location>
        <begin position="66"/>
        <end position="87"/>
    </location>
</feature>
<dbReference type="AlphaFoldDB" id="A0A4R3YG34"/>
<dbReference type="PANTHER" id="PTHR39342">
    <property type="entry name" value="UPF0283 MEMBRANE PROTEIN YCJF"/>
    <property type="match status" value="1"/>
</dbReference>
<evidence type="ECO:0000256" key="5">
    <source>
        <dbReference type="ARBA" id="ARBA00022692"/>
    </source>
</evidence>
<evidence type="ECO:0000256" key="4">
    <source>
        <dbReference type="ARBA" id="ARBA00022519"/>
    </source>
</evidence>
<keyword evidence="4" id="KW-0997">Cell inner membrane</keyword>
<comment type="similarity">
    <text evidence="2 8">Belongs to the UPF0283 family.</text>
</comment>
<keyword evidence="5 8" id="KW-0812">Transmembrane</keyword>
<dbReference type="GO" id="GO:0005886">
    <property type="term" value="C:plasma membrane"/>
    <property type="evidence" value="ECO:0007669"/>
    <property type="project" value="UniProtKB-SubCell"/>
</dbReference>
<comment type="caution">
    <text evidence="9">The sequence shown here is derived from an EMBL/GenBank/DDBJ whole genome shotgun (WGS) entry which is preliminary data.</text>
</comment>
<gene>
    <name evidence="9" type="ORF">EDC16_101214</name>
    <name evidence="10" type="ORF">FHQ21_07515</name>
</gene>
<dbReference type="Proteomes" id="UP000305526">
    <property type="component" value="Unassembled WGS sequence"/>
</dbReference>
<dbReference type="NCBIfam" id="TIGR01620">
    <property type="entry name" value="hyp_HI0043"/>
    <property type="match status" value="1"/>
</dbReference>
<name>A0A4R3YG34_9PAST</name>
<evidence type="ECO:0000256" key="6">
    <source>
        <dbReference type="ARBA" id="ARBA00022989"/>
    </source>
</evidence>
<proteinExistence type="inferred from homology"/>
<keyword evidence="12" id="KW-1185">Reference proteome</keyword>
<dbReference type="InterPro" id="IPR021147">
    <property type="entry name" value="DUF697"/>
</dbReference>
<dbReference type="PANTHER" id="PTHR39342:SF1">
    <property type="entry name" value="UPF0283 MEMBRANE PROTEIN YCJF"/>
    <property type="match status" value="1"/>
</dbReference>
<evidence type="ECO:0000256" key="2">
    <source>
        <dbReference type="ARBA" id="ARBA00008255"/>
    </source>
</evidence>
<dbReference type="RefSeq" id="WP_132964518.1">
    <property type="nucleotide sequence ID" value="NZ_LEKL01000014.1"/>
</dbReference>
<evidence type="ECO:0000313" key="12">
    <source>
        <dbReference type="Proteomes" id="UP000305526"/>
    </source>
</evidence>
<keyword evidence="3 8" id="KW-1003">Cell membrane</keyword>
<comment type="subcellular location">
    <subcellularLocation>
        <location evidence="1">Cell inner membrane</location>
        <topology evidence="1">Multi-pass membrane protein</topology>
    </subcellularLocation>
    <subcellularLocation>
        <location evidence="8">Cell membrane</location>
        <topology evidence="8">Multi-pass membrane protein</topology>
    </subcellularLocation>
</comment>